<comment type="caution">
    <text evidence="2">The sequence shown here is derived from an EMBL/GenBank/DDBJ whole genome shotgun (WGS) entry which is preliminary data.</text>
</comment>
<evidence type="ECO:0000313" key="2">
    <source>
        <dbReference type="EMBL" id="CAA0838192.1"/>
    </source>
</evidence>
<keyword evidence="3" id="KW-1185">Reference proteome</keyword>
<dbReference type="Proteomes" id="UP001153555">
    <property type="component" value="Unassembled WGS sequence"/>
</dbReference>
<dbReference type="AlphaFoldDB" id="A0A9N7NU19"/>
<protein>
    <submittedName>
        <fullName evidence="2">Uncharacterized protein</fullName>
    </submittedName>
</protein>
<reference evidence="2" key="1">
    <citation type="submission" date="2019-12" db="EMBL/GenBank/DDBJ databases">
        <authorList>
            <person name="Scholes J."/>
        </authorList>
    </citation>
    <scope>NUCLEOTIDE SEQUENCE</scope>
</reference>
<proteinExistence type="predicted"/>
<gene>
    <name evidence="2" type="ORF">SHERM_04801</name>
</gene>
<evidence type="ECO:0000256" key="1">
    <source>
        <dbReference type="SAM" id="MobiDB-lite"/>
    </source>
</evidence>
<feature type="region of interest" description="Disordered" evidence="1">
    <location>
        <begin position="308"/>
        <end position="348"/>
    </location>
</feature>
<feature type="region of interest" description="Disordered" evidence="1">
    <location>
        <begin position="409"/>
        <end position="436"/>
    </location>
</feature>
<dbReference type="OrthoDB" id="755659at2759"/>
<dbReference type="EMBL" id="CACSLK010030875">
    <property type="protein sequence ID" value="CAA0838192.1"/>
    <property type="molecule type" value="Genomic_DNA"/>
</dbReference>
<evidence type="ECO:0000313" key="3">
    <source>
        <dbReference type="Proteomes" id="UP001153555"/>
    </source>
</evidence>
<accession>A0A9N7NU19</accession>
<feature type="region of interest" description="Disordered" evidence="1">
    <location>
        <begin position="263"/>
        <end position="287"/>
    </location>
</feature>
<name>A0A9N7NU19_STRHE</name>
<dbReference type="PANTHER" id="PTHR36723">
    <property type="entry name" value="F22C12.19"/>
    <property type="match status" value="1"/>
</dbReference>
<dbReference type="PANTHER" id="PTHR36723:SF1">
    <property type="entry name" value="F22C12.19"/>
    <property type="match status" value="1"/>
</dbReference>
<organism evidence="2 3">
    <name type="scientific">Striga hermonthica</name>
    <name type="common">Purple witchweed</name>
    <name type="synonym">Buchnera hermonthica</name>
    <dbReference type="NCBI Taxonomy" id="68872"/>
    <lineage>
        <taxon>Eukaryota</taxon>
        <taxon>Viridiplantae</taxon>
        <taxon>Streptophyta</taxon>
        <taxon>Embryophyta</taxon>
        <taxon>Tracheophyta</taxon>
        <taxon>Spermatophyta</taxon>
        <taxon>Magnoliopsida</taxon>
        <taxon>eudicotyledons</taxon>
        <taxon>Gunneridae</taxon>
        <taxon>Pentapetalae</taxon>
        <taxon>asterids</taxon>
        <taxon>lamiids</taxon>
        <taxon>Lamiales</taxon>
        <taxon>Orobanchaceae</taxon>
        <taxon>Buchnereae</taxon>
        <taxon>Striga</taxon>
    </lineage>
</organism>
<sequence length="436" mass="47575">MNKLFNSGLGGLKSDAFDITKYVDEPSLDELLRGSYSCPLINDKAKTASISKSNLLETVRNACSILRARKVSQEQNSAEADDNLVQSDSASLDAVISAVGQTDGGKGVNCAVEKLIASIFKVQEPDDKTKTSDTVDPPLYKPRDILERLALPTPKDLDMLLSDASKAISTSKNNTDARLGKPVSHQTGLPPFPWSHSFSGHNNKLSSDAVKLNASRMICQGRWIRVKNCTDLQKGCGDLLKNFESLTFDQTLVPIVSERPENEASPIERVFSASGASSRTKTPTDEFSTDAAAQTLLDMADCSKKNPFAAVKLPRKPSQMAMNASKSKSTERPENSFQAPKPIIRPHNPLKAHFDGFPSKKPKLSTDITNTPYITHAESSRLVSVKSPPRKLLRDMIANTDSYGTNLAKKSYVSKTPRGADRESGCSKPKLWKSPY</sequence>